<protein>
    <recommendedName>
        <fullName evidence="7">Pentacotripeptide-repeat region of PRORP domain-containing protein</fullName>
    </recommendedName>
</protein>
<dbReference type="Pfam" id="PF01535">
    <property type="entry name" value="PPR"/>
    <property type="match status" value="4"/>
</dbReference>
<feature type="repeat" description="PPR" evidence="3">
    <location>
        <begin position="284"/>
        <end position="318"/>
    </location>
</feature>
<feature type="region of interest" description="Disordered" evidence="4">
    <location>
        <begin position="46"/>
        <end position="67"/>
    </location>
</feature>
<feature type="repeat" description="PPR" evidence="3">
    <location>
        <begin position="421"/>
        <end position="455"/>
    </location>
</feature>
<dbReference type="Pfam" id="PF13041">
    <property type="entry name" value="PPR_2"/>
    <property type="match status" value="2"/>
</dbReference>
<evidence type="ECO:0000256" key="3">
    <source>
        <dbReference type="PROSITE-ProRule" id="PRU00708"/>
    </source>
</evidence>
<dbReference type="NCBIfam" id="TIGR00756">
    <property type="entry name" value="PPR"/>
    <property type="match status" value="6"/>
</dbReference>
<dbReference type="PANTHER" id="PTHR47447:SF23">
    <property type="entry name" value="PENTACOTRIPEPTIDE-REPEAT REGION OF PRORP DOMAIN-CONTAINING PROTEIN"/>
    <property type="match status" value="1"/>
</dbReference>
<evidence type="ECO:0008006" key="7">
    <source>
        <dbReference type="Google" id="ProtNLM"/>
    </source>
</evidence>
<accession>A0A328DAN0</accession>
<dbReference type="Gene3D" id="1.25.40.10">
    <property type="entry name" value="Tetratricopeptide repeat domain"/>
    <property type="match status" value="4"/>
</dbReference>
<evidence type="ECO:0000256" key="2">
    <source>
        <dbReference type="ARBA" id="ARBA00022737"/>
    </source>
</evidence>
<dbReference type="PANTHER" id="PTHR47447">
    <property type="entry name" value="OS03G0856100 PROTEIN"/>
    <property type="match status" value="1"/>
</dbReference>
<feature type="repeat" description="PPR" evidence="3">
    <location>
        <begin position="319"/>
        <end position="353"/>
    </location>
</feature>
<dbReference type="AlphaFoldDB" id="A0A328DAN0"/>
<sequence>MRIKMLSSITSRIPISSSHLLISHLQSLNLYHTSLTRNQYLHRKSTNHSGIRNSNHKPPFKAESNRDPEEFDPILVAETLSCYSNDWKSALEFFIWVESQRGFQHTTATYNQIIGVLGKYFEFETAWSFIYKMRNSLDSKPDHTTFRVMFNRYVRAHLINEAIDTFDKLDDFNLKDSVSFSNLVDALCEYKHVIEAQELCFGNGKDNQRFLSLDTKIHNMILRGFFKMNWWGKCKEFWEEMDKRGAEKDLFSYSIYMDVQCKRGKPWKAVKLFKEMKKKGIEVDVVAYNTAIQAVGISDGVDVGVKLFKEMIELGCEPNVTTFNIILKLLCENMRFDDAHKVFGLMSKKGCEPNVTTYHCFFRCFEKPREILKMFDRMVERGVKPRMDTYVMLMSKFGRWGFLRPVLDLWEKMKQHGLSPDESAYHVLIDALVQKGMIDRARKFDEEMLAKGLSPKPRVLPRDTDDDSKTRCG</sequence>
<comment type="similarity">
    <text evidence="1">Belongs to the PPR family. P subfamily.</text>
</comment>
<evidence type="ECO:0000313" key="5">
    <source>
        <dbReference type="EMBL" id="RAL41389.1"/>
    </source>
</evidence>
<feature type="repeat" description="PPR" evidence="3">
    <location>
        <begin position="214"/>
        <end position="248"/>
    </location>
</feature>
<keyword evidence="2" id="KW-0677">Repeat</keyword>
<proteinExistence type="inferred from homology"/>
<reference evidence="5 6" key="1">
    <citation type="submission" date="2018-06" db="EMBL/GenBank/DDBJ databases">
        <title>The Genome of Cuscuta australis (Dodder) Provides Insight into the Evolution of Plant Parasitism.</title>
        <authorList>
            <person name="Liu H."/>
        </authorList>
    </citation>
    <scope>NUCLEOTIDE SEQUENCE [LARGE SCALE GENOMIC DNA]</scope>
    <source>
        <strain evidence="6">cv. Yunnan</strain>
        <tissue evidence="5">Vines</tissue>
    </source>
</reference>
<organism evidence="5 6">
    <name type="scientific">Cuscuta australis</name>
    <dbReference type="NCBI Taxonomy" id="267555"/>
    <lineage>
        <taxon>Eukaryota</taxon>
        <taxon>Viridiplantae</taxon>
        <taxon>Streptophyta</taxon>
        <taxon>Embryophyta</taxon>
        <taxon>Tracheophyta</taxon>
        <taxon>Spermatophyta</taxon>
        <taxon>Magnoliopsida</taxon>
        <taxon>eudicotyledons</taxon>
        <taxon>Gunneridae</taxon>
        <taxon>Pentapetalae</taxon>
        <taxon>asterids</taxon>
        <taxon>lamiids</taxon>
        <taxon>Solanales</taxon>
        <taxon>Convolvulaceae</taxon>
        <taxon>Cuscuteae</taxon>
        <taxon>Cuscuta</taxon>
        <taxon>Cuscuta subgen. Grammica</taxon>
        <taxon>Cuscuta sect. Cleistogrammica</taxon>
    </lineage>
</organism>
<dbReference type="InterPro" id="IPR002885">
    <property type="entry name" value="PPR_rpt"/>
</dbReference>
<name>A0A328DAN0_9ASTE</name>
<dbReference type="PROSITE" id="PS51375">
    <property type="entry name" value="PPR"/>
    <property type="match status" value="6"/>
</dbReference>
<evidence type="ECO:0000256" key="1">
    <source>
        <dbReference type="ARBA" id="ARBA00007626"/>
    </source>
</evidence>
<dbReference type="Proteomes" id="UP000249390">
    <property type="component" value="Unassembled WGS sequence"/>
</dbReference>
<feature type="repeat" description="PPR" evidence="3">
    <location>
        <begin position="249"/>
        <end position="283"/>
    </location>
</feature>
<gene>
    <name evidence="5" type="ORF">DM860_010183</name>
</gene>
<evidence type="ECO:0000256" key="4">
    <source>
        <dbReference type="SAM" id="MobiDB-lite"/>
    </source>
</evidence>
<comment type="caution">
    <text evidence="5">The sequence shown here is derived from an EMBL/GenBank/DDBJ whole genome shotgun (WGS) entry which is preliminary data.</text>
</comment>
<dbReference type="EMBL" id="NQVE01000188">
    <property type="protein sequence ID" value="RAL41389.1"/>
    <property type="molecule type" value="Genomic_DNA"/>
</dbReference>
<evidence type="ECO:0000313" key="6">
    <source>
        <dbReference type="Proteomes" id="UP000249390"/>
    </source>
</evidence>
<feature type="repeat" description="PPR" evidence="3">
    <location>
        <begin position="386"/>
        <end position="420"/>
    </location>
</feature>
<dbReference type="InterPro" id="IPR011990">
    <property type="entry name" value="TPR-like_helical_dom_sf"/>
</dbReference>
<keyword evidence="6" id="KW-1185">Reference proteome</keyword>